<evidence type="ECO:0000313" key="1">
    <source>
        <dbReference type="EMBL" id="OGE54769.1"/>
    </source>
</evidence>
<accession>A0A1F5LPB5</accession>
<dbReference type="Proteomes" id="UP000177622">
    <property type="component" value="Unassembled WGS sequence"/>
</dbReference>
<gene>
    <name evidence="1" type="ORF">PENARI_c005G00119</name>
</gene>
<name>A0A1F5LPB5_PENAI</name>
<protein>
    <submittedName>
        <fullName evidence="1">Uncharacterized protein</fullName>
    </submittedName>
</protein>
<organism evidence="1 2">
    <name type="scientific">Penicillium arizonense</name>
    <dbReference type="NCBI Taxonomy" id="1835702"/>
    <lineage>
        <taxon>Eukaryota</taxon>
        <taxon>Fungi</taxon>
        <taxon>Dikarya</taxon>
        <taxon>Ascomycota</taxon>
        <taxon>Pezizomycotina</taxon>
        <taxon>Eurotiomycetes</taxon>
        <taxon>Eurotiomycetidae</taxon>
        <taxon>Eurotiales</taxon>
        <taxon>Aspergillaceae</taxon>
        <taxon>Penicillium</taxon>
    </lineage>
</organism>
<dbReference type="EMBL" id="LXJU01000005">
    <property type="protein sequence ID" value="OGE54769.1"/>
    <property type="molecule type" value="Genomic_DNA"/>
</dbReference>
<comment type="caution">
    <text evidence="1">The sequence shown here is derived from an EMBL/GenBank/DDBJ whole genome shotgun (WGS) entry which is preliminary data.</text>
</comment>
<keyword evidence="2" id="KW-1185">Reference proteome</keyword>
<proteinExistence type="predicted"/>
<dbReference type="AlphaFoldDB" id="A0A1F5LPB5"/>
<sequence length="16" mass="1890">MVFWGVQLAWVSSEHN</sequence>
<reference evidence="1 2" key="1">
    <citation type="journal article" date="2016" name="Sci. Rep.">
        <title>Penicillium arizonense, a new, genome sequenced fungal species, reveals a high chemical diversity in secreted metabolites.</title>
        <authorList>
            <person name="Grijseels S."/>
            <person name="Nielsen J.C."/>
            <person name="Randelovic M."/>
            <person name="Nielsen J."/>
            <person name="Nielsen K.F."/>
            <person name="Workman M."/>
            <person name="Frisvad J.C."/>
        </authorList>
    </citation>
    <scope>NUCLEOTIDE SEQUENCE [LARGE SCALE GENOMIC DNA]</scope>
    <source>
        <strain evidence="1 2">CBS 141311</strain>
    </source>
</reference>
<evidence type="ECO:0000313" key="2">
    <source>
        <dbReference type="Proteomes" id="UP000177622"/>
    </source>
</evidence>